<dbReference type="Proteomes" id="UP001152799">
    <property type="component" value="Chromosome 4"/>
</dbReference>
<feature type="transmembrane region" description="Helical" evidence="8">
    <location>
        <begin position="111"/>
        <end position="127"/>
    </location>
</feature>
<dbReference type="InterPro" id="IPR050975">
    <property type="entry name" value="Sleep_regulator"/>
</dbReference>
<dbReference type="CDD" id="cd00117">
    <property type="entry name" value="TFP"/>
    <property type="match status" value="1"/>
</dbReference>
<sequence>MFNFYFLVAVISLFGNNFAYDVNFDEKGLFCFICDSSEDPNCLEPTQSMAEVCGTKDKCFKSTVKNDLAGEQIIRGCTSYSEGAEQHECRGTNQEKCEICNKDLCNNVTNLRINFVILVLIISFIYFV</sequence>
<keyword evidence="7" id="KW-0449">Lipoprotein</keyword>
<evidence type="ECO:0000259" key="10">
    <source>
        <dbReference type="Pfam" id="PF05444"/>
    </source>
</evidence>
<keyword evidence="5 8" id="KW-1133">Transmembrane helix</keyword>
<dbReference type="AlphaFoldDB" id="A0A9N9MM11"/>
<evidence type="ECO:0000256" key="3">
    <source>
        <dbReference type="ARBA" id="ARBA00022692"/>
    </source>
</evidence>
<evidence type="ECO:0000256" key="8">
    <source>
        <dbReference type="SAM" id="Phobius"/>
    </source>
</evidence>
<dbReference type="SUPFAM" id="SSF57302">
    <property type="entry name" value="Snake toxin-like"/>
    <property type="match status" value="1"/>
</dbReference>
<keyword evidence="3 8" id="KW-0812">Transmembrane</keyword>
<name>A0A9N9MM11_9CUCU</name>
<gene>
    <name evidence="11" type="ORF">CEUTPL_LOCUS8014</name>
</gene>
<feature type="chain" id="PRO_5040261123" description="DUF753 domain-containing protein" evidence="9">
    <location>
        <begin position="20"/>
        <end position="128"/>
    </location>
</feature>
<feature type="signal peptide" evidence="9">
    <location>
        <begin position="1"/>
        <end position="19"/>
    </location>
</feature>
<feature type="domain" description="DUF753" evidence="10">
    <location>
        <begin position="31"/>
        <end position="106"/>
    </location>
</feature>
<evidence type="ECO:0000256" key="1">
    <source>
        <dbReference type="ARBA" id="ARBA00004589"/>
    </source>
</evidence>
<keyword evidence="2" id="KW-0325">Glycoprotein</keyword>
<evidence type="ECO:0000313" key="11">
    <source>
        <dbReference type="EMBL" id="CAG9767449.1"/>
    </source>
</evidence>
<dbReference type="OrthoDB" id="7730284at2759"/>
<keyword evidence="4 9" id="KW-0732">Signal</keyword>
<evidence type="ECO:0000256" key="5">
    <source>
        <dbReference type="ARBA" id="ARBA00022989"/>
    </source>
</evidence>
<protein>
    <recommendedName>
        <fullName evidence="10">DUF753 domain-containing protein</fullName>
    </recommendedName>
</protein>
<organism evidence="11 12">
    <name type="scientific">Ceutorhynchus assimilis</name>
    <name type="common">cabbage seed weevil</name>
    <dbReference type="NCBI Taxonomy" id="467358"/>
    <lineage>
        <taxon>Eukaryota</taxon>
        <taxon>Metazoa</taxon>
        <taxon>Ecdysozoa</taxon>
        <taxon>Arthropoda</taxon>
        <taxon>Hexapoda</taxon>
        <taxon>Insecta</taxon>
        <taxon>Pterygota</taxon>
        <taxon>Neoptera</taxon>
        <taxon>Endopterygota</taxon>
        <taxon>Coleoptera</taxon>
        <taxon>Polyphaga</taxon>
        <taxon>Cucujiformia</taxon>
        <taxon>Curculionidae</taxon>
        <taxon>Ceutorhynchinae</taxon>
        <taxon>Ceutorhynchus</taxon>
    </lineage>
</organism>
<evidence type="ECO:0000256" key="4">
    <source>
        <dbReference type="ARBA" id="ARBA00022729"/>
    </source>
</evidence>
<dbReference type="EMBL" id="OU892280">
    <property type="protein sequence ID" value="CAG9767449.1"/>
    <property type="molecule type" value="Genomic_DNA"/>
</dbReference>
<evidence type="ECO:0000256" key="6">
    <source>
        <dbReference type="ARBA" id="ARBA00023136"/>
    </source>
</evidence>
<comment type="subcellular location">
    <subcellularLocation>
        <location evidence="1">Membrane</location>
        <topology evidence="1">Lipid-anchor</topology>
        <topology evidence="1">GPI-anchor</topology>
    </subcellularLocation>
</comment>
<proteinExistence type="predicted"/>
<keyword evidence="2" id="KW-0336">GPI-anchor</keyword>
<accession>A0A9N9MM11</accession>
<keyword evidence="6 8" id="KW-0472">Membrane</keyword>
<keyword evidence="12" id="KW-1185">Reference proteome</keyword>
<reference evidence="11" key="1">
    <citation type="submission" date="2022-01" db="EMBL/GenBank/DDBJ databases">
        <authorList>
            <person name="King R."/>
        </authorList>
    </citation>
    <scope>NUCLEOTIDE SEQUENCE</scope>
</reference>
<evidence type="ECO:0000256" key="2">
    <source>
        <dbReference type="ARBA" id="ARBA00022622"/>
    </source>
</evidence>
<dbReference type="PANTHER" id="PTHR33562">
    <property type="entry name" value="ATILLA, ISOFORM B-RELATED-RELATED"/>
    <property type="match status" value="1"/>
</dbReference>
<dbReference type="InterPro" id="IPR008472">
    <property type="entry name" value="DUF753"/>
</dbReference>
<dbReference type="Pfam" id="PF05444">
    <property type="entry name" value="DUF753"/>
    <property type="match status" value="1"/>
</dbReference>
<dbReference type="Gene3D" id="2.10.60.10">
    <property type="entry name" value="CD59"/>
    <property type="match status" value="1"/>
</dbReference>
<evidence type="ECO:0000256" key="7">
    <source>
        <dbReference type="ARBA" id="ARBA00023288"/>
    </source>
</evidence>
<dbReference type="InterPro" id="IPR045860">
    <property type="entry name" value="Snake_toxin-like_sf"/>
</dbReference>
<evidence type="ECO:0000256" key="9">
    <source>
        <dbReference type="SAM" id="SignalP"/>
    </source>
</evidence>
<dbReference type="GO" id="GO:0098552">
    <property type="term" value="C:side of membrane"/>
    <property type="evidence" value="ECO:0007669"/>
    <property type="project" value="UniProtKB-KW"/>
</dbReference>
<evidence type="ECO:0000313" key="12">
    <source>
        <dbReference type="Proteomes" id="UP001152799"/>
    </source>
</evidence>